<protein>
    <submittedName>
        <fullName evidence="2">Uncharacterized protein</fullName>
    </submittedName>
</protein>
<name>S9W0F7_SCHCR</name>
<evidence type="ECO:0000313" key="3">
    <source>
        <dbReference type="Proteomes" id="UP000015464"/>
    </source>
</evidence>
<dbReference type="HOGENOM" id="CLU_1636367_0_0_1"/>
<dbReference type="AlphaFoldDB" id="S9W0F7"/>
<reference evidence="2 3" key="1">
    <citation type="journal article" date="2011" name="Science">
        <title>Comparative functional genomics of the fission yeasts.</title>
        <authorList>
            <person name="Rhind N."/>
            <person name="Chen Z."/>
            <person name="Yassour M."/>
            <person name="Thompson D.A."/>
            <person name="Haas B.J."/>
            <person name="Habib N."/>
            <person name="Wapinski I."/>
            <person name="Roy S."/>
            <person name="Lin M.F."/>
            <person name="Heiman D.I."/>
            <person name="Young S.K."/>
            <person name="Furuya K."/>
            <person name="Guo Y."/>
            <person name="Pidoux A."/>
            <person name="Chen H.M."/>
            <person name="Robbertse B."/>
            <person name="Goldberg J.M."/>
            <person name="Aoki K."/>
            <person name="Bayne E.H."/>
            <person name="Berlin A.M."/>
            <person name="Desjardins C.A."/>
            <person name="Dobbs E."/>
            <person name="Dukaj L."/>
            <person name="Fan L."/>
            <person name="FitzGerald M.G."/>
            <person name="French C."/>
            <person name="Gujja S."/>
            <person name="Hansen K."/>
            <person name="Keifenheim D."/>
            <person name="Levin J.Z."/>
            <person name="Mosher R.A."/>
            <person name="Mueller C.A."/>
            <person name="Pfiffner J."/>
            <person name="Priest M."/>
            <person name="Russ C."/>
            <person name="Smialowska A."/>
            <person name="Swoboda P."/>
            <person name="Sykes S.M."/>
            <person name="Vaughn M."/>
            <person name="Vengrova S."/>
            <person name="Yoder R."/>
            <person name="Zeng Q."/>
            <person name="Allshire R."/>
            <person name="Baulcombe D."/>
            <person name="Birren B.W."/>
            <person name="Brown W."/>
            <person name="Ekwall K."/>
            <person name="Kellis M."/>
            <person name="Leatherwood J."/>
            <person name="Levin H."/>
            <person name="Margalit H."/>
            <person name="Martienssen R."/>
            <person name="Nieduszynski C.A."/>
            <person name="Spatafora J.W."/>
            <person name="Friedman N."/>
            <person name="Dalgaard J.Z."/>
            <person name="Baumann P."/>
            <person name="Niki H."/>
            <person name="Regev A."/>
            <person name="Nusbaum C."/>
        </authorList>
    </citation>
    <scope>NUCLEOTIDE SEQUENCE [LARGE SCALE GENOMIC DNA]</scope>
    <source>
        <strain evidence="3">OY26 / ATCC MYA-4695 / CBS 11777 / NBRC 106824 / NRRL Y48691</strain>
    </source>
</reference>
<keyword evidence="3" id="KW-1185">Reference proteome</keyword>
<organism evidence="2 3">
    <name type="scientific">Schizosaccharomyces cryophilus (strain OY26 / ATCC MYA-4695 / CBS 11777 / NBRC 106824 / NRRL Y48691)</name>
    <name type="common">Fission yeast</name>
    <dbReference type="NCBI Taxonomy" id="653667"/>
    <lineage>
        <taxon>Eukaryota</taxon>
        <taxon>Fungi</taxon>
        <taxon>Dikarya</taxon>
        <taxon>Ascomycota</taxon>
        <taxon>Taphrinomycotina</taxon>
        <taxon>Schizosaccharomycetes</taxon>
        <taxon>Schizosaccharomycetales</taxon>
        <taxon>Schizosaccharomycetaceae</taxon>
        <taxon>Schizosaccharomyces</taxon>
    </lineage>
</organism>
<evidence type="ECO:0000256" key="1">
    <source>
        <dbReference type="SAM" id="SignalP"/>
    </source>
</evidence>
<gene>
    <name evidence="2" type="ORF">SPOG_00306</name>
</gene>
<keyword evidence="1" id="KW-0732">Signal</keyword>
<dbReference type="OrthoDB" id="4069360at2759"/>
<proteinExistence type="predicted"/>
<dbReference type="RefSeq" id="XP_013023269.1">
    <property type="nucleotide sequence ID" value="XM_013167815.1"/>
</dbReference>
<dbReference type="EMBL" id="KE546990">
    <property type="protein sequence ID" value="EPY51884.1"/>
    <property type="molecule type" value="Genomic_DNA"/>
</dbReference>
<accession>S9W0F7</accession>
<dbReference type="GeneID" id="25034638"/>
<evidence type="ECO:0000313" key="2">
    <source>
        <dbReference type="EMBL" id="EPY51884.1"/>
    </source>
</evidence>
<feature type="signal peptide" evidence="1">
    <location>
        <begin position="1"/>
        <end position="20"/>
    </location>
</feature>
<dbReference type="Proteomes" id="UP000015464">
    <property type="component" value="Unassembled WGS sequence"/>
</dbReference>
<sequence>MSAILLAFSFIYLSINFIQAAQIHLRRGIDDSPVWQTIYDCLSRHFDGKAIVDRILINRDKEYTVWADVGNNVEHTFDESIADAITKCVSLQHPNITVNLRSHNQFAVRGSRYTEHVVDDFYDFFGHGYPADYTPGNSSDEDDDEVLHDDYVGLERRGIFLI</sequence>
<feature type="chain" id="PRO_5004572269" evidence="1">
    <location>
        <begin position="21"/>
        <end position="162"/>
    </location>
</feature>